<reference evidence="1 2" key="1">
    <citation type="submission" date="2018-12" db="EMBL/GenBank/DDBJ databases">
        <title>three novel Halomonas strain isolated from plants.</title>
        <authorList>
            <person name="Sun C."/>
        </authorList>
    </citation>
    <scope>NUCLEOTIDE SEQUENCE [LARGE SCALE GENOMIC DNA]</scope>
    <source>
        <strain evidence="1 2">DSM 19434</strain>
    </source>
</reference>
<evidence type="ECO:0000313" key="1">
    <source>
        <dbReference type="EMBL" id="RUR32184.1"/>
    </source>
</evidence>
<keyword evidence="2" id="KW-1185">Reference proteome</keyword>
<dbReference type="RefSeq" id="WP_126945516.1">
    <property type="nucleotide sequence ID" value="NZ_RZHG01000011.1"/>
</dbReference>
<proteinExistence type="predicted"/>
<protein>
    <submittedName>
        <fullName evidence="1">Uncharacterized protein</fullName>
    </submittedName>
</protein>
<dbReference type="Proteomes" id="UP000287336">
    <property type="component" value="Unassembled WGS sequence"/>
</dbReference>
<name>A0A3S0YXU6_9GAMM</name>
<dbReference type="EMBL" id="RZHG01000011">
    <property type="protein sequence ID" value="RUR32184.1"/>
    <property type="molecule type" value="Genomic_DNA"/>
</dbReference>
<gene>
    <name evidence="1" type="ORF">ELY33_06155</name>
</gene>
<organism evidence="1 2">
    <name type="scientific">Vreelandella andesensis</name>
    <dbReference type="NCBI Taxonomy" id="447567"/>
    <lineage>
        <taxon>Bacteria</taxon>
        <taxon>Pseudomonadati</taxon>
        <taxon>Pseudomonadota</taxon>
        <taxon>Gammaproteobacteria</taxon>
        <taxon>Oceanospirillales</taxon>
        <taxon>Halomonadaceae</taxon>
        <taxon>Vreelandella</taxon>
    </lineage>
</organism>
<dbReference type="AlphaFoldDB" id="A0A3S0YXU6"/>
<comment type="caution">
    <text evidence="1">The sequence shown here is derived from an EMBL/GenBank/DDBJ whole genome shotgun (WGS) entry which is preliminary data.</text>
</comment>
<sequence>MPLPATSVDWCSAKPSGFIDVMTYYRDESLDPLRMRHSLAVRLCVPVSLCHPLQPELREKVDILVVVSIEANDVPKSARVLVKDIKAGLVYNWAEKYKGWFNHWLLFIKKKRQPLL</sequence>
<accession>A0A3S0YXU6</accession>
<evidence type="ECO:0000313" key="2">
    <source>
        <dbReference type="Proteomes" id="UP000287336"/>
    </source>
</evidence>